<feature type="region of interest" description="Disordered" evidence="4">
    <location>
        <begin position="42"/>
        <end position="121"/>
    </location>
</feature>
<dbReference type="FunFam" id="3.40.30.10:FF:000211">
    <property type="entry name" value="TPR repeat-containing thioredoxin TTL4"/>
    <property type="match status" value="1"/>
</dbReference>
<reference evidence="6 7" key="2">
    <citation type="journal article" date="2017" name="Nature">
        <title>The Apostasia genome and the evolution of orchids.</title>
        <authorList>
            <person name="Zhang G.Q."/>
            <person name="Liu K.W."/>
            <person name="Li Z."/>
            <person name="Lohaus R."/>
            <person name="Hsiao Y.Y."/>
            <person name="Niu S.C."/>
            <person name="Wang J.Y."/>
            <person name="Lin Y.C."/>
            <person name="Xu Q."/>
            <person name="Chen L.J."/>
            <person name="Yoshida K."/>
            <person name="Fujiwara S."/>
            <person name="Wang Z.W."/>
            <person name="Zhang Y.Q."/>
            <person name="Mitsuda N."/>
            <person name="Wang M."/>
            <person name="Liu G.H."/>
            <person name="Pecoraro L."/>
            <person name="Huang H.X."/>
            <person name="Xiao X.J."/>
            <person name="Lin M."/>
            <person name="Wu X.Y."/>
            <person name="Wu W.L."/>
            <person name="Chen Y.Y."/>
            <person name="Chang S.B."/>
            <person name="Sakamoto S."/>
            <person name="Ohme-Takagi M."/>
            <person name="Yagi M."/>
            <person name="Zeng S.J."/>
            <person name="Shen C.Y."/>
            <person name="Yeh C.M."/>
            <person name="Luo Y.B."/>
            <person name="Tsai W.C."/>
            <person name="Van de Peer Y."/>
            <person name="Liu Z.J."/>
        </authorList>
    </citation>
    <scope>NUCLEOTIDE SEQUENCE [LARGE SCALE GENOMIC DNA]</scope>
    <source>
        <tissue evidence="6">The whole plant</tissue>
    </source>
</reference>
<sequence length="657" mass="72152">MSRLGDAWAKSPKLFSVESVSERFDSMLSFEGNKRDAKEFTEVASPLSPLRIKGTVTAATSSSSSSSGSSGKPTQNAGDRKWDSGRERGHSKELSSPRSFSGVGGGSSASSPVANVLPAGNICPSGKVGKMGMMSRSTARNDVLGSGTGNYGHGSILRGGPLGSVTVKAPSGRETESWRGKRADPEEATRAGNEHYKKGQFAEALKFYDRAVEMCPNNAACRNNRAAALSGLGRLEEAVKECEVAIQLDPAYGKAHHRLSGIYLRLGQVDFARKHLLLVGQQPDHTEVLKLQTVERHLGRWAEFRRLGDWKSALREADSVTAAGADSSLFINALRAEALLRLHHLVEADSTLSYAFKYEIGWSLSFHSKFLGMLSNSYIYFVRAQVEMALGRFENAVASVEKARQLDPRNVEISVMWNNVNSVVRARSQGNEFFNSAKFADASIAYSEGLKYDPSNPVLYCNRAACHSKLGHWEKSLEDCNEALRIQPGYVKALLRRAASYAKLEQWMEAVRDYEILRRELPTDTVVAEAYFHAEVALKASLEEEVSDIKFGGEVEMMTGQKQLQETIALTGISVVYFLSASNHHCAQTTPIVEALCARYPSLNFMKVEVTESPAIAKAENVRIVPTVKIYKNGVKVKEMICPSQQVLEFSLRHYGI</sequence>
<feature type="repeat" description="TPR" evidence="3">
    <location>
        <begin position="185"/>
        <end position="218"/>
    </location>
</feature>
<dbReference type="SMART" id="SM00028">
    <property type="entry name" value="TPR"/>
    <property type="match status" value="6"/>
</dbReference>
<dbReference type="OrthoDB" id="2121326at2759"/>
<dbReference type="PANTHER" id="PTHR46050:SF29">
    <property type="entry name" value="TPR REPEAT-CONTAINING THIOREDOXIN TTL4"/>
    <property type="match status" value="1"/>
</dbReference>
<feature type="domain" description="Thioredoxin" evidence="5">
    <location>
        <begin position="562"/>
        <end position="643"/>
    </location>
</feature>
<organism evidence="6 7">
    <name type="scientific">Dendrobium catenatum</name>
    <dbReference type="NCBI Taxonomy" id="906689"/>
    <lineage>
        <taxon>Eukaryota</taxon>
        <taxon>Viridiplantae</taxon>
        <taxon>Streptophyta</taxon>
        <taxon>Embryophyta</taxon>
        <taxon>Tracheophyta</taxon>
        <taxon>Spermatophyta</taxon>
        <taxon>Magnoliopsida</taxon>
        <taxon>Liliopsida</taxon>
        <taxon>Asparagales</taxon>
        <taxon>Orchidaceae</taxon>
        <taxon>Epidendroideae</taxon>
        <taxon>Malaxideae</taxon>
        <taxon>Dendrobiinae</taxon>
        <taxon>Dendrobium</taxon>
    </lineage>
</organism>
<evidence type="ECO:0000313" key="7">
    <source>
        <dbReference type="Proteomes" id="UP000233837"/>
    </source>
</evidence>
<dbReference type="Pfam" id="PF00085">
    <property type="entry name" value="Thioredoxin"/>
    <property type="match status" value="1"/>
</dbReference>
<dbReference type="GO" id="GO:0005737">
    <property type="term" value="C:cytoplasm"/>
    <property type="evidence" value="ECO:0007669"/>
    <property type="project" value="TreeGrafter"/>
</dbReference>
<dbReference type="Gene3D" id="1.25.40.10">
    <property type="entry name" value="Tetratricopeptide repeat domain"/>
    <property type="match status" value="1"/>
</dbReference>
<feature type="compositionally biased region" description="Basic and acidic residues" evidence="4">
    <location>
        <begin position="78"/>
        <end position="95"/>
    </location>
</feature>
<reference evidence="6 7" key="1">
    <citation type="journal article" date="2016" name="Sci. Rep.">
        <title>The Dendrobium catenatum Lindl. genome sequence provides insights into polysaccharide synthase, floral development and adaptive evolution.</title>
        <authorList>
            <person name="Zhang G.Q."/>
            <person name="Xu Q."/>
            <person name="Bian C."/>
            <person name="Tsai W.C."/>
            <person name="Yeh C.M."/>
            <person name="Liu K.W."/>
            <person name="Yoshida K."/>
            <person name="Zhang L.S."/>
            <person name="Chang S.B."/>
            <person name="Chen F."/>
            <person name="Shi Y."/>
            <person name="Su Y.Y."/>
            <person name="Zhang Y.Q."/>
            <person name="Chen L.J."/>
            <person name="Yin Y."/>
            <person name="Lin M."/>
            <person name="Huang H."/>
            <person name="Deng H."/>
            <person name="Wang Z.W."/>
            <person name="Zhu S.L."/>
            <person name="Zhao X."/>
            <person name="Deng C."/>
            <person name="Niu S.C."/>
            <person name="Huang J."/>
            <person name="Wang M."/>
            <person name="Liu G.H."/>
            <person name="Yang H.J."/>
            <person name="Xiao X.J."/>
            <person name="Hsiao Y.Y."/>
            <person name="Wu W.L."/>
            <person name="Chen Y.Y."/>
            <person name="Mitsuda N."/>
            <person name="Ohme-Takagi M."/>
            <person name="Luo Y.B."/>
            <person name="Van de Peer Y."/>
            <person name="Liu Z.J."/>
        </authorList>
    </citation>
    <scope>NUCLEOTIDE SEQUENCE [LARGE SCALE GENOMIC DNA]</scope>
    <source>
        <tissue evidence="6">The whole plant</tissue>
    </source>
</reference>
<dbReference type="InterPro" id="IPR036249">
    <property type="entry name" value="Thioredoxin-like_sf"/>
</dbReference>
<dbReference type="InterPro" id="IPR044534">
    <property type="entry name" value="TTL1-4"/>
</dbReference>
<name>A0A2I0W2H7_9ASPA</name>
<dbReference type="Gene3D" id="3.40.30.10">
    <property type="entry name" value="Glutaredoxin"/>
    <property type="match status" value="1"/>
</dbReference>
<dbReference type="Pfam" id="PF13414">
    <property type="entry name" value="TPR_11"/>
    <property type="match status" value="1"/>
</dbReference>
<dbReference type="Pfam" id="PF13181">
    <property type="entry name" value="TPR_8"/>
    <property type="match status" value="1"/>
</dbReference>
<feature type="compositionally biased region" description="Basic and acidic residues" evidence="4">
    <location>
        <begin position="171"/>
        <end position="191"/>
    </location>
</feature>
<dbReference type="EMBL" id="KZ502984">
    <property type="protein sequence ID" value="PKU69863.1"/>
    <property type="molecule type" value="Genomic_DNA"/>
</dbReference>
<evidence type="ECO:0000256" key="3">
    <source>
        <dbReference type="PROSITE-ProRule" id="PRU00339"/>
    </source>
</evidence>
<dbReference type="Pfam" id="PF00515">
    <property type="entry name" value="TPR_1"/>
    <property type="match status" value="1"/>
</dbReference>
<dbReference type="PROSITE" id="PS50005">
    <property type="entry name" value="TPR"/>
    <property type="match status" value="2"/>
</dbReference>
<protein>
    <submittedName>
        <fullName evidence="6">TPR repeat-containing thioredoxin TTL1</fullName>
    </submittedName>
</protein>
<dbReference type="SUPFAM" id="SSF52833">
    <property type="entry name" value="Thioredoxin-like"/>
    <property type="match status" value="1"/>
</dbReference>
<keyword evidence="7" id="KW-1185">Reference proteome</keyword>
<dbReference type="STRING" id="906689.A0A2I0W2H7"/>
<dbReference type="AlphaFoldDB" id="A0A2I0W2H7"/>
<evidence type="ECO:0000259" key="5">
    <source>
        <dbReference type="Pfam" id="PF00085"/>
    </source>
</evidence>
<keyword evidence="1" id="KW-0677">Repeat</keyword>
<dbReference type="Proteomes" id="UP000233837">
    <property type="component" value="Unassembled WGS sequence"/>
</dbReference>
<dbReference type="SUPFAM" id="SSF48452">
    <property type="entry name" value="TPR-like"/>
    <property type="match status" value="2"/>
</dbReference>
<dbReference type="CDD" id="cd02947">
    <property type="entry name" value="TRX_family"/>
    <property type="match status" value="1"/>
</dbReference>
<feature type="region of interest" description="Disordered" evidence="4">
    <location>
        <begin position="162"/>
        <end position="191"/>
    </location>
</feature>
<accession>A0A2I0W2H7</accession>
<evidence type="ECO:0000313" key="6">
    <source>
        <dbReference type="EMBL" id="PKU69863.1"/>
    </source>
</evidence>
<keyword evidence="2 3" id="KW-0802">TPR repeat</keyword>
<dbReference type="PANTHER" id="PTHR46050">
    <property type="entry name" value="TPR REPEAT-CONTAINING THIOREDOXIN"/>
    <property type="match status" value="1"/>
</dbReference>
<evidence type="ECO:0000256" key="1">
    <source>
        <dbReference type="ARBA" id="ARBA00022737"/>
    </source>
</evidence>
<gene>
    <name evidence="6" type="primary">TTL1</name>
    <name evidence="6" type="ORF">MA16_Dca011881</name>
</gene>
<evidence type="ECO:0000256" key="2">
    <source>
        <dbReference type="ARBA" id="ARBA00022803"/>
    </source>
</evidence>
<feature type="repeat" description="TPR" evidence="3">
    <location>
        <begin position="377"/>
        <end position="410"/>
    </location>
</feature>
<dbReference type="InterPro" id="IPR019734">
    <property type="entry name" value="TPR_rpt"/>
</dbReference>
<proteinExistence type="predicted"/>
<evidence type="ECO:0000256" key="4">
    <source>
        <dbReference type="SAM" id="MobiDB-lite"/>
    </source>
</evidence>
<dbReference type="GO" id="GO:0006950">
    <property type="term" value="P:response to stress"/>
    <property type="evidence" value="ECO:0007669"/>
    <property type="project" value="UniProtKB-ARBA"/>
</dbReference>
<dbReference type="InterPro" id="IPR013766">
    <property type="entry name" value="Thioredoxin_domain"/>
</dbReference>
<dbReference type="InterPro" id="IPR011990">
    <property type="entry name" value="TPR-like_helical_dom_sf"/>
</dbReference>
<feature type="compositionally biased region" description="Low complexity" evidence="4">
    <location>
        <begin position="61"/>
        <end position="71"/>
    </location>
</feature>